<comment type="similarity">
    <text evidence="1">Belongs to the ATG16 family.</text>
</comment>
<evidence type="ECO:0000256" key="1">
    <source>
        <dbReference type="ARBA" id="ARBA00005331"/>
    </source>
</evidence>
<comment type="caution">
    <text evidence="6">The sequence shown here is derived from an EMBL/GenBank/DDBJ whole genome shotgun (WGS) entry which is preliminary data.</text>
</comment>
<evidence type="ECO:0000256" key="3">
    <source>
        <dbReference type="SAM" id="Phobius"/>
    </source>
</evidence>
<keyword evidence="7" id="KW-1185">Reference proteome</keyword>
<reference evidence="6" key="1">
    <citation type="submission" date="2020-05" db="EMBL/GenBank/DDBJ databases">
        <title>Phylogenomic resolution of chytrid fungi.</title>
        <authorList>
            <person name="Stajich J.E."/>
            <person name="Amses K."/>
            <person name="Simmons R."/>
            <person name="Seto K."/>
            <person name="Myers J."/>
            <person name="Bonds A."/>
            <person name="Quandt C.A."/>
            <person name="Barry K."/>
            <person name="Liu P."/>
            <person name="Grigoriev I."/>
            <person name="Longcore J.E."/>
            <person name="James T.Y."/>
        </authorList>
    </citation>
    <scope>NUCLEOTIDE SEQUENCE</scope>
    <source>
        <strain evidence="6">JEL0513</strain>
    </source>
</reference>
<gene>
    <name evidence="6" type="ORF">HK100_005712</name>
</gene>
<keyword evidence="2" id="KW-0175">Coiled coil</keyword>
<dbReference type="EMBL" id="JADGJH010002657">
    <property type="protein sequence ID" value="KAJ3095857.1"/>
    <property type="molecule type" value="Genomic_DNA"/>
</dbReference>
<keyword evidence="3" id="KW-1133">Transmembrane helix</keyword>
<keyword evidence="3" id="KW-0812">Transmembrane</keyword>
<dbReference type="AlphaFoldDB" id="A0AAD5SR85"/>
<proteinExistence type="inferred from homology"/>
<dbReference type="Gene3D" id="1.20.5.170">
    <property type="match status" value="1"/>
</dbReference>
<dbReference type="Pfam" id="PF08614">
    <property type="entry name" value="ATG16"/>
    <property type="match status" value="1"/>
</dbReference>
<evidence type="ECO:0000313" key="6">
    <source>
        <dbReference type="EMBL" id="KAJ3095857.1"/>
    </source>
</evidence>
<feature type="chain" id="PRO_5041948481" description="Autophagy-related protein 16 domain-containing protein" evidence="4">
    <location>
        <begin position="18"/>
        <end position="362"/>
    </location>
</feature>
<name>A0AAD5SR85_9FUNG</name>
<feature type="transmembrane region" description="Helical" evidence="3">
    <location>
        <begin position="55"/>
        <end position="77"/>
    </location>
</feature>
<protein>
    <recommendedName>
        <fullName evidence="5">Autophagy-related protein 16 domain-containing protein</fullName>
    </recommendedName>
</protein>
<keyword evidence="3" id="KW-0472">Membrane</keyword>
<evidence type="ECO:0000256" key="4">
    <source>
        <dbReference type="SAM" id="SignalP"/>
    </source>
</evidence>
<accession>A0AAD5SR85</accession>
<dbReference type="InterPro" id="IPR013923">
    <property type="entry name" value="Autophagy-rel_prot_16_dom"/>
</dbReference>
<organism evidence="6 7">
    <name type="scientific">Physocladia obscura</name>
    <dbReference type="NCBI Taxonomy" id="109957"/>
    <lineage>
        <taxon>Eukaryota</taxon>
        <taxon>Fungi</taxon>
        <taxon>Fungi incertae sedis</taxon>
        <taxon>Chytridiomycota</taxon>
        <taxon>Chytridiomycota incertae sedis</taxon>
        <taxon>Chytridiomycetes</taxon>
        <taxon>Chytridiales</taxon>
        <taxon>Chytriomycetaceae</taxon>
        <taxon>Physocladia</taxon>
    </lineage>
</organism>
<evidence type="ECO:0000256" key="2">
    <source>
        <dbReference type="SAM" id="Coils"/>
    </source>
</evidence>
<evidence type="ECO:0000313" key="7">
    <source>
        <dbReference type="Proteomes" id="UP001211907"/>
    </source>
</evidence>
<dbReference type="Proteomes" id="UP001211907">
    <property type="component" value="Unassembled WGS sequence"/>
</dbReference>
<keyword evidence="4" id="KW-0732">Signal</keyword>
<feature type="signal peptide" evidence="4">
    <location>
        <begin position="1"/>
        <end position="17"/>
    </location>
</feature>
<dbReference type="CDD" id="cd22887">
    <property type="entry name" value="Atg16_CCD"/>
    <property type="match status" value="1"/>
</dbReference>
<feature type="non-terminal residue" evidence="6">
    <location>
        <position position="362"/>
    </location>
</feature>
<feature type="coiled-coil region" evidence="2">
    <location>
        <begin position="223"/>
        <end position="250"/>
    </location>
</feature>
<sequence>MTLWAGALAALAGVWKTDKMCPSWEFTVNGVPLSQYDNNDPATIADDKNTICNHLLYYGIIPPLVVSAIVAVIAFVSSHNSLRAYQRYNHVRQRAGENTYIPINSNTTGKQIPMPSNTFQQLGRQLEQQREQSAWVGAVFGLANGVRTALTAGEATAEQLRAELLVAQGLVSQLQSEQHALYRTQSINAQRLLDMVEQSRADQAALAALPRERATNAALAAKLRDATDALREKDVAMQVLKDEASALQLELGQREHQLRAALHDADALRDENATLVARWISLKQDEAARMNEANEFVESALKSKNAESLQRRQSANNQLTLDDFNLGAVKSTFIGSMQAIMSCAFSVDNRLVMASSNDNSIK</sequence>
<evidence type="ECO:0000259" key="5">
    <source>
        <dbReference type="Pfam" id="PF08614"/>
    </source>
</evidence>
<feature type="domain" description="Autophagy-related protein 16" evidence="5">
    <location>
        <begin position="157"/>
        <end position="291"/>
    </location>
</feature>